<reference evidence="2 3" key="1">
    <citation type="submission" date="2023-10" db="EMBL/GenBank/DDBJ databases">
        <title>Genome-Wide Identification Analysis in wild type Solanum Pinnatisectum Reveals Some Genes Defensing Phytophthora Infestans.</title>
        <authorList>
            <person name="Sun C."/>
        </authorList>
    </citation>
    <scope>NUCLEOTIDE SEQUENCE [LARGE SCALE GENOMIC DNA]</scope>
    <source>
        <strain evidence="2">LQN</strain>
        <tissue evidence="2">Leaf</tissue>
    </source>
</reference>
<proteinExistence type="predicted"/>
<feature type="transmembrane region" description="Helical" evidence="1">
    <location>
        <begin position="137"/>
        <end position="155"/>
    </location>
</feature>
<evidence type="ECO:0000313" key="2">
    <source>
        <dbReference type="EMBL" id="KAK4736319.1"/>
    </source>
</evidence>
<sequence>MVWWSLPVFSRSPRPVSYAAVVNGSGNLLLLLSLWLLEVILFIPCQMFTASLIFGLLTGGVDYFYAFGYAEPPVSSIYLLVSTLGVFTVGLGERHCIVYSIKADVFLNIGVGIFYIGEGNDMPARKSMDEKMIAPDTLSAILGFSTFIRICYMAMNLHKSIVVLNSIEELDQPFNHDHQPMIWIGKQKGVFVLHLSYGIFSSLPLLYLNLEDKVRIQEGGIVMNGPGPVWANQLNTELRDYVWDSS</sequence>
<keyword evidence="1" id="KW-0812">Transmembrane</keyword>
<name>A0AAV9MGU2_9SOLN</name>
<gene>
    <name evidence="2" type="ORF">R3W88_000016</name>
</gene>
<evidence type="ECO:0000256" key="1">
    <source>
        <dbReference type="SAM" id="Phobius"/>
    </source>
</evidence>
<keyword evidence="1" id="KW-1133">Transmembrane helix</keyword>
<feature type="transmembrane region" description="Helical" evidence="1">
    <location>
        <begin position="50"/>
        <end position="70"/>
    </location>
</feature>
<feature type="transmembrane region" description="Helical" evidence="1">
    <location>
        <begin position="99"/>
        <end position="117"/>
    </location>
</feature>
<keyword evidence="3" id="KW-1185">Reference proteome</keyword>
<keyword evidence="1" id="KW-0472">Membrane</keyword>
<accession>A0AAV9MGU2</accession>
<dbReference type="Proteomes" id="UP001311915">
    <property type="component" value="Unassembled WGS sequence"/>
</dbReference>
<evidence type="ECO:0000313" key="3">
    <source>
        <dbReference type="Proteomes" id="UP001311915"/>
    </source>
</evidence>
<feature type="transmembrane region" description="Helical" evidence="1">
    <location>
        <begin position="76"/>
        <end position="92"/>
    </location>
</feature>
<dbReference type="AlphaFoldDB" id="A0AAV9MGU2"/>
<comment type="caution">
    <text evidence="2">The sequence shown here is derived from an EMBL/GenBank/DDBJ whole genome shotgun (WGS) entry which is preliminary data.</text>
</comment>
<dbReference type="EMBL" id="JAWPEI010000001">
    <property type="protein sequence ID" value="KAK4736319.1"/>
    <property type="molecule type" value="Genomic_DNA"/>
</dbReference>
<organism evidence="2 3">
    <name type="scientific">Solanum pinnatisectum</name>
    <name type="common">tansyleaf nightshade</name>
    <dbReference type="NCBI Taxonomy" id="50273"/>
    <lineage>
        <taxon>Eukaryota</taxon>
        <taxon>Viridiplantae</taxon>
        <taxon>Streptophyta</taxon>
        <taxon>Embryophyta</taxon>
        <taxon>Tracheophyta</taxon>
        <taxon>Spermatophyta</taxon>
        <taxon>Magnoliopsida</taxon>
        <taxon>eudicotyledons</taxon>
        <taxon>Gunneridae</taxon>
        <taxon>Pentapetalae</taxon>
        <taxon>asterids</taxon>
        <taxon>lamiids</taxon>
        <taxon>Solanales</taxon>
        <taxon>Solanaceae</taxon>
        <taxon>Solanoideae</taxon>
        <taxon>Solaneae</taxon>
        <taxon>Solanum</taxon>
    </lineage>
</organism>
<feature type="transmembrane region" description="Helical" evidence="1">
    <location>
        <begin position="20"/>
        <end position="43"/>
    </location>
</feature>
<protein>
    <submittedName>
        <fullName evidence="2">Uncharacterized protein</fullName>
    </submittedName>
</protein>